<comment type="cofactor">
    <cofactor evidence="5">
        <name>Mg(2+)</name>
        <dbReference type="ChEBI" id="CHEBI:18420"/>
    </cofactor>
    <text evidence="5">Binds 1 Mg(2+) ion per subunit.</text>
</comment>
<evidence type="ECO:0000313" key="8">
    <source>
        <dbReference type="EMBL" id="AMK78214.1"/>
    </source>
</evidence>
<dbReference type="InterPro" id="IPR015797">
    <property type="entry name" value="NUDIX_hydrolase-like_dom_sf"/>
</dbReference>
<accession>A0A126T8W5</accession>
<dbReference type="Proteomes" id="UP000030512">
    <property type="component" value="Chromosome"/>
</dbReference>
<evidence type="ECO:0000256" key="1">
    <source>
        <dbReference type="ARBA" id="ARBA00022723"/>
    </source>
</evidence>
<evidence type="ECO:0000256" key="6">
    <source>
        <dbReference type="PIRSR" id="PIRSR037599-4"/>
    </source>
</evidence>
<dbReference type="Gene3D" id="3.90.79.10">
    <property type="entry name" value="Nucleoside Triphosphate Pyrophosphohydrolase"/>
    <property type="match status" value="1"/>
</dbReference>
<keyword evidence="9" id="KW-1185">Reference proteome</keyword>
<keyword evidence="2 8" id="KW-0378">Hydrolase</keyword>
<feature type="binding site" evidence="5">
    <location>
        <position position="122"/>
    </location>
    <ligand>
        <name>Mg(2+)</name>
        <dbReference type="ChEBI" id="CHEBI:18420"/>
    </ligand>
</feature>
<dbReference type="GO" id="GO:0008727">
    <property type="term" value="F:GDP-mannose mannosyl hydrolase activity"/>
    <property type="evidence" value="ECO:0007669"/>
    <property type="project" value="InterPro"/>
</dbReference>
<keyword evidence="3 5" id="KW-0460">Magnesium</keyword>
<dbReference type="PIRSF" id="PIRSF037599">
    <property type="entry name" value="GDPMH"/>
    <property type="match status" value="1"/>
</dbReference>
<dbReference type="PANTHER" id="PTHR43046">
    <property type="entry name" value="GDP-MANNOSE MANNOSYL HYDROLASE"/>
    <property type="match status" value="1"/>
</dbReference>
<dbReference type="RefSeq" id="WP_036274675.1">
    <property type="nucleotide sequence ID" value="NZ_CP014476.1"/>
</dbReference>
<evidence type="ECO:0000313" key="9">
    <source>
        <dbReference type="Proteomes" id="UP000030512"/>
    </source>
</evidence>
<dbReference type="EMBL" id="CP014476">
    <property type="protein sequence ID" value="AMK78214.1"/>
    <property type="molecule type" value="Genomic_DNA"/>
</dbReference>
<evidence type="ECO:0000256" key="4">
    <source>
        <dbReference type="PIRSR" id="PIRSR037599-1"/>
    </source>
</evidence>
<evidence type="ECO:0000256" key="2">
    <source>
        <dbReference type="ARBA" id="ARBA00022801"/>
    </source>
</evidence>
<feature type="short sequence motif" description="Nudix box" evidence="6">
    <location>
        <begin position="49"/>
        <end position="70"/>
    </location>
</feature>
<dbReference type="SUPFAM" id="SSF55811">
    <property type="entry name" value="Nudix"/>
    <property type="match status" value="1"/>
</dbReference>
<dbReference type="OrthoDB" id="542521at2"/>
<organism evidence="8 9">
    <name type="scientific">Methylomonas denitrificans</name>
    <dbReference type="NCBI Taxonomy" id="1538553"/>
    <lineage>
        <taxon>Bacteria</taxon>
        <taxon>Pseudomonadati</taxon>
        <taxon>Pseudomonadota</taxon>
        <taxon>Gammaproteobacteria</taxon>
        <taxon>Methylococcales</taxon>
        <taxon>Methylococcaceae</taxon>
        <taxon>Methylomonas</taxon>
    </lineage>
</organism>
<dbReference type="InterPro" id="IPR000086">
    <property type="entry name" value="NUDIX_hydrolase_dom"/>
</dbReference>
<dbReference type="PANTHER" id="PTHR43046:SF12">
    <property type="entry name" value="GDP-MANNOSE MANNOSYL HYDROLASE"/>
    <property type="match status" value="1"/>
</dbReference>
<dbReference type="NCBIfam" id="NF011963">
    <property type="entry name" value="PRK15434.1"/>
    <property type="match status" value="1"/>
</dbReference>
<feature type="binding site" evidence="5">
    <location>
        <position position="68"/>
    </location>
    <ligand>
        <name>Mg(2+)</name>
        <dbReference type="ChEBI" id="CHEBI:18420"/>
    </ligand>
</feature>
<dbReference type="PROSITE" id="PS51462">
    <property type="entry name" value="NUDIX"/>
    <property type="match status" value="1"/>
</dbReference>
<feature type="domain" description="Nudix hydrolase" evidence="7">
    <location>
        <begin position="12"/>
        <end position="150"/>
    </location>
</feature>
<protein>
    <submittedName>
        <fullName evidence="8">NUDIX hydrolase</fullName>
    </submittedName>
</protein>
<dbReference type="Pfam" id="PF00293">
    <property type="entry name" value="NUDIX"/>
    <property type="match status" value="1"/>
</dbReference>
<keyword evidence="1 5" id="KW-0479">Metal-binding</keyword>
<sequence length="150" mass="17101">MLDKQDFISVVKNTPLVAIDLIVRSSKDDILMGLRVNEPAAGYWFVPGGRIYKSETLETAFQRITETELGTAYSIESAELLGAFTHLYETNFAKQPGISTHYVVLGYQLQLDIDINQLPAQQHSNYRWFGKHEDLSKVHPNSQAYYPHLR</sequence>
<dbReference type="CDD" id="cd03430">
    <property type="entry name" value="NUDIX_GDPMH_NudD"/>
    <property type="match status" value="1"/>
</dbReference>
<evidence type="ECO:0000256" key="3">
    <source>
        <dbReference type="ARBA" id="ARBA00022842"/>
    </source>
</evidence>
<evidence type="ECO:0000256" key="5">
    <source>
        <dbReference type="PIRSR" id="PIRSR037599-3"/>
    </source>
</evidence>
<dbReference type="STRING" id="1538553.JT25_017270"/>
<proteinExistence type="predicted"/>
<dbReference type="KEGG" id="mdn:JT25_017270"/>
<evidence type="ECO:0000259" key="7">
    <source>
        <dbReference type="PROSITE" id="PS51462"/>
    </source>
</evidence>
<reference evidence="8 9" key="1">
    <citation type="journal article" date="2015" name="Environ. Microbiol.">
        <title>Methane oxidation coupled to nitrate reduction under hypoxia by the Gammaproteobacterium Methylomonas denitrificans, sp. nov. type strain FJG1.</title>
        <authorList>
            <person name="Kits K.D."/>
            <person name="Klotz M.G."/>
            <person name="Stein L.Y."/>
        </authorList>
    </citation>
    <scope>NUCLEOTIDE SEQUENCE [LARGE SCALE GENOMIC DNA]</scope>
    <source>
        <strain evidence="8 9">FJG1</strain>
    </source>
</reference>
<dbReference type="GO" id="GO:0046872">
    <property type="term" value="F:metal ion binding"/>
    <property type="evidence" value="ECO:0007669"/>
    <property type="project" value="UniProtKB-KW"/>
</dbReference>
<feature type="binding site" evidence="5">
    <location>
        <position position="48"/>
    </location>
    <ligand>
        <name>Mg(2+)</name>
        <dbReference type="ChEBI" id="CHEBI:18420"/>
    </ligand>
</feature>
<gene>
    <name evidence="8" type="ORF">JT25_017270</name>
</gene>
<dbReference type="InterPro" id="IPR033715">
    <property type="entry name" value="GDPMH"/>
</dbReference>
<dbReference type="AlphaFoldDB" id="A0A126T8W5"/>
<name>A0A126T8W5_9GAMM</name>
<feature type="site" description="Critical for catalysis" evidence="4">
    <location>
        <position position="123"/>
    </location>
</feature>